<dbReference type="EMBL" id="RSCL01000009">
    <property type="protein sequence ID" value="RUT05171.1"/>
    <property type="molecule type" value="Genomic_DNA"/>
</dbReference>
<dbReference type="OrthoDB" id="9899483at2"/>
<evidence type="ECO:0000313" key="2">
    <source>
        <dbReference type="Proteomes" id="UP000271624"/>
    </source>
</evidence>
<dbReference type="Proteomes" id="UP000271624">
    <property type="component" value="Unassembled WGS sequence"/>
</dbReference>
<accession>A0A3S1CK51</accession>
<keyword evidence="2" id="KW-1185">Reference proteome</keyword>
<reference evidence="1" key="2">
    <citation type="journal article" date="2019" name="Genome Biol. Evol.">
        <title>Day and night: Metabolic profiles and evolutionary relationships of six axenic non-marine cyanobacteria.</title>
        <authorList>
            <person name="Will S.E."/>
            <person name="Henke P."/>
            <person name="Boedeker C."/>
            <person name="Huang S."/>
            <person name="Brinkmann H."/>
            <person name="Rohde M."/>
            <person name="Jarek M."/>
            <person name="Friedl T."/>
            <person name="Seufert S."/>
            <person name="Schumacher M."/>
            <person name="Overmann J."/>
            <person name="Neumann-Schaal M."/>
            <person name="Petersen J."/>
        </authorList>
    </citation>
    <scope>NUCLEOTIDE SEQUENCE [LARGE SCALE GENOMIC DNA]</scope>
    <source>
        <strain evidence="1">PCC 7102</strain>
    </source>
</reference>
<comment type="caution">
    <text evidence="1">The sequence shown here is derived from an EMBL/GenBank/DDBJ whole genome shotgun (WGS) entry which is preliminary data.</text>
</comment>
<proteinExistence type="predicted"/>
<protein>
    <submittedName>
        <fullName evidence="1">Uncharacterized protein</fullName>
    </submittedName>
</protein>
<reference evidence="1" key="1">
    <citation type="submission" date="2018-12" db="EMBL/GenBank/DDBJ databases">
        <authorList>
            <person name="Will S."/>
            <person name="Neumann-Schaal M."/>
            <person name="Henke P."/>
        </authorList>
    </citation>
    <scope>NUCLEOTIDE SEQUENCE</scope>
    <source>
        <strain evidence="1">PCC 7102</strain>
    </source>
</reference>
<organism evidence="1 2">
    <name type="scientific">Dulcicalothrix desertica PCC 7102</name>
    <dbReference type="NCBI Taxonomy" id="232991"/>
    <lineage>
        <taxon>Bacteria</taxon>
        <taxon>Bacillati</taxon>
        <taxon>Cyanobacteriota</taxon>
        <taxon>Cyanophyceae</taxon>
        <taxon>Nostocales</taxon>
        <taxon>Calotrichaceae</taxon>
        <taxon>Dulcicalothrix</taxon>
    </lineage>
</organism>
<name>A0A3S1CK51_9CYAN</name>
<sequence>MTTSFNSVEIVKASTISGVFRTPDIKIVQYIEAFSVLSCTQELSKSILEPFNAAIACATLNASANYKPADYFTDSSWNTFKNSKDYRGFIHIPSVEVTFTNGLIVSYATPATEFSYGYTNIPIFGYEESEPYTASAFNGFTVTTNSQNDTLVVQEQRAARLSRILRVGQANITNYDAPFIYIKMNGYFKFDGSSVINIDSTTFPTIRVYINNELKASRPQANLADFMKSGGKVRNFGLGAFDVSAPGKGNLAPAGEPINLIIPACNYHYFIHIYLWVCIFDCIV</sequence>
<dbReference type="AlphaFoldDB" id="A0A3S1CK51"/>
<gene>
    <name evidence="1" type="ORF">DSM106972_039920</name>
</gene>
<dbReference type="RefSeq" id="WP_127082418.1">
    <property type="nucleotide sequence ID" value="NZ_RSCL01000009.1"/>
</dbReference>
<evidence type="ECO:0000313" key="1">
    <source>
        <dbReference type="EMBL" id="RUT05171.1"/>
    </source>
</evidence>